<dbReference type="AlphaFoldDB" id="A0A5N0V2Q1"/>
<evidence type="ECO:0000313" key="1">
    <source>
        <dbReference type="EMBL" id="KAA9157746.1"/>
    </source>
</evidence>
<accession>A0A5N0V2Q1</accession>
<dbReference type="RefSeq" id="WP_144749014.1">
    <property type="nucleotide sequence ID" value="NZ_VMNW02000039.1"/>
</dbReference>
<evidence type="ECO:0000313" key="2">
    <source>
        <dbReference type="Proteomes" id="UP000319769"/>
    </source>
</evidence>
<protein>
    <submittedName>
        <fullName evidence="1">Uncharacterized protein</fullName>
    </submittedName>
</protein>
<name>A0A5N0V2Q1_9PSEU</name>
<comment type="caution">
    <text evidence="1">The sequence shown here is derived from an EMBL/GenBank/DDBJ whole genome shotgun (WGS) entry which is preliminary data.</text>
</comment>
<dbReference type="EMBL" id="VMNW02000039">
    <property type="protein sequence ID" value="KAA9157746.1"/>
    <property type="molecule type" value="Genomic_DNA"/>
</dbReference>
<reference evidence="1" key="1">
    <citation type="submission" date="2019-09" db="EMBL/GenBank/DDBJ databases">
        <authorList>
            <person name="Teo W.F.A."/>
            <person name="Duangmal K."/>
        </authorList>
    </citation>
    <scope>NUCLEOTIDE SEQUENCE [LARGE SCALE GENOMIC DNA]</scope>
    <source>
        <strain evidence="1">K81G1</strain>
    </source>
</reference>
<gene>
    <name evidence="1" type="ORF">FPZ12_024195</name>
</gene>
<sequence>MTDIDTVHERLEQAHDHLAAAEKCLATRTPGPVELHAAVDAAMRIGTALADLVATVMHQAPAALDHRSDAVLTELVADLRAMHGCLTTGPLLLAPARDDLRQLLAHPHTTAQHEGPTMPDDGDLRP</sequence>
<organism evidence="1 2">
    <name type="scientific">Amycolatopsis acidicola</name>
    <dbReference type="NCBI Taxonomy" id="2596893"/>
    <lineage>
        <taxon>Bacteria</taxon>
        <taxon>Bacillati</taxon>
        <taxon>Actinomycetota</taxon>
        <taxon>Actinomycetes</taxon>
        <taxon>Pseudonocardiales</taxon>
        <taxon>Pseudonocardiaceae</taxon>
        <taxon>Amycolatopsis</taxon>
    </lineage>
</organism>
<proteinExistence type="predicted"/>
<dbReference type="Proteomes" id="UP000319769">
    <property type="component" value="Unassembled WGS sequence"/>
</dbReference>
<keyword evidence="2" id="KW-1185">Reference proteome</keyword>
<dbReference type="OrthoDB" id="3695517at2"/>